<keyword evidence="4" id="KW-0521">NADP</keyword>
<name>A0ABM9LKX8_9MYCO</name>
<evidence type="ECO:0000256" key="1">
    <source>
        <dbReference type="ARBA" id="ARBA00022450"/>
    </source>
</evidence>
<dbReference type="SUPFAM" id="SSF47336">
    <property type="entry name" value="ACP-like"/>
    <property type="match status" value="1"/>
</dbReference>
<dbReference type="InterPro" id="IPR036736">
    <property type="entry name" value="ACP-like_sf"/>
</dbReference>
<dbReference type="PROSITE" id="PS50075">
    <property type="entry name" value="CARRIER"/>
    <property type="match status" value="1"/>
</dbReference>
<dbReference type="Pfam" id="PF08659">
    <property type="entry name" value="KR"/>
    <property type="match status" value="1"/>
</dbReference>
<dbReference type="InterPro" id="IPR050091">
    <property type="entry name" value="PKS_NRPS_Biosynth_Enz"/>
</dbReference>
<dbReference type="InterPro" id="IPR036291">
    <property type="entry name" value="NAD(P)-bd_dom_sf"/>
</dbReference>
<dbReference type="SUPFAM" id="SSF55048">
    <property type="entry name" value="Probable ACP-binding domain of malonyl-CoA ACP transacylase"/>
    <property type="match status" value="1"/>
</dbReference>
<evidence type="ECO:0000313" key="8">
    <source>
        <dbReference type="Proteomes" id="UP001190465"/>
    </source>
</evidence>
<dbReference type="Gene3D" id="3.30.70.3290">
    <property type="match status" value="1"/>
</dbReference>
<dbReference type="InterPro" id="IPR020806">
    <property type="entry name" value="PKS_PP-bd"/>
</dbReference>
<dbReference type="SUPFAM" id="SSF52151">
    <property type="entry name" value="FabD/lysophospholipase-like"/>
    <property type="match status" value="1"/>
</dbReference>
<dbReference type="CDD" id="cd05274">
    <property type="entry name" value="KR_FAS_SDR_x"/>
    <property type="match status" value="1"/>
</dbReference>
<keyword evidence="8" id="KW-1185">Reference proteome</keyword>
<dbReference type="Gene3D" id="3.40.366.10">
    <property type="entry name" value="Malonyl-Coenzyme A Acyl Carrier Protein, domain 2"/>
    <property type="match status" value="1"/>
</dbReference>
<dbReference type="Pfam" id="PF00550">
    <property type="entry name" value="PP-binding"/>
    <property type="match status" value="1"/>
</dbReference>
<keyword evidence="5" id="KW-0511">Multifunctional enzyme</keyword>
<proteinExistence type="predicted"/>
<dbReference type="SMART" id="SM00823">
    <property type="entry name" value="PKS_PP"/>
    <property type="match status" value="1"/>
</dbReference>
<dbReference type="RefSeq" id="WP_308481964.1">
    <property type="nucleotide sequence ID" value="NZ_OY726397.1"/>
</dbReference>
<dbReference type="InterPro" id="IPR013968">
    <property type="entry name" value="PKS_KR"/>
</dbReference>
<dbReference type="InterPro" id="IPR016036">
    <property type="entry name" value="Malonyl_transacylase_ACP-bd"/>
</dbReference>
<dbReference type="Proteomes" id="UP001190465">
    <property type="component" value="Chromosome"/>
</dbReference>
<dbReference type="InterPro" id="IPR009081">
    <property type="entry name" value="PP-bd_ACP"/>
</dbReference>
<dbReference type="Pfam" id="PF00698">
    <property type="entry name" value="Acyl_transf_1"/>
    <property type="match status" value="1"/>
</dbReference>
<evidence type="ECO:0000259" key="6">
    <source>
        <dbReference type="PROSITE" id="PS50075"/>
    </source>
</evidence>
<dbReference type="SUPFAM" id="SSF51735">
    <property type="entry name" value="NAD(P)-binding Rossmann-fold domains"/>
    <property type="match status" value="2"/>
</dbReference>
<dbReference type="InterPro" id="IPR014043">
    <property type="entry name" value="Acyl_transferase_dom"/>
</dbReference>
<gene>
    <name evidence="7" type="primary">mbtD</name>
    <name evidence="7" type="ORF">MU0053_001758</name>
</gene>
<accession>A0ABM9LKX8</accession>
<keyword evidence="2" id="KW-0597">Phosphoprotein</keyword>
<dbReference type="PROSITE" id="PS00012">
    <property type="entry name" value="PHOSPHOPANTETHEINE"/>
    <property type="match status" value="1"/>
</dbReference>
<dbReference type="SMART" id="SM00827">
    <property type="entry name" value="PKS_AT"/>
    <property type="match status" value="1"/>
</dbReference>
<dbReference type="InterPro" id="IPR057326">
    <property type="entry name" value="KR_dom"/>
</dbReference>
<evidence type="ECO:0000313" key="7">
    <source>
        <dbReference type="EMBL" id="CAJ1500782.1"/>
    </source>
</evidence>
<dbReference type="SMART" id="SM00822">
    <property type="entry name" value="PKS_KR"/>
    <property type="match status" value="1"/>
</dbReference>
<organism evidence="7 8">
    <name type="scientific">[Mycobacterium] burgundiense</name>
    <dbReference type="NCBI Taxonomy" id="3064286"/>
    <lineage>
        <taxon>Bacteria</taxon>
        <taxon>Bacillati</taxon>
        <taxon>Actinomycetota</taxon>
        <taxon>Actinomycetes</taxon>
        <taxon>Mycobacteriales</taxon>
        <taxon>Mycobacteriaceae</taxon>
        <taxon>Mycolicibacterium</taxon>
    </lineage>
</organism>
<reference evidence="7 8" key="1">
    <citation type="submission" date="2023-08" db="EMBL/GenBank/DDBJ databases">
        <authorList>
            <person name="Folkvardsen B D."/>
            <person name="Norman A."/>
        </authorList>
    </citation>
    <scope>NUCLEOTIDE SEQUENCE [LARGE SCALE GENOMIC DNA]</scope>
    <source>
        <strain evidence="7 8">Mu0053</strain>
    </source>
</reference>
<keyword evidence="3" id="KW-0808">Transferase</keyword>
<dbReference type="InterPro" id="IPR016035">
    <property type="entry name" value="Acyl_Trfase/lysoPLipase"/>
</dbReference>
<evidence type="ECO:0000256" key="5">
    <source>
        <dbReference type="ARBA" id="ARBA00023268"/>
    </source>
</evidence>
<sequence length="999" mass="103899">MTRTAGWPDARVPVLLSAHAGDLIATDAAAILAYLHRNSAVTVDEVAAQVLHTRRIRRHRTAVLAADRDELSAALRAVARGEPHPLVASAVPGSAPRIAFVVPGQGAQRPGMGADAYREFPAYRDAVDACGSGFATLGWAAPLRYLTAVDAPESFSEIEIQGAQFAHAVGLAALWRDHGIVADITVGHSLGEIAAAYLAGAIDLPTAIGVVAARAGVVDRLSGRYAVAALGISPAAARELIDATPGWLELSVINASTAVAISGDADAVTDAVRRVRERGQLGREITVNFPVHTSVLEPLRDWVHGRLTETGRRGGFAETAVQFIGGTTGSVVAPSTPFADYWYANLRNTVRFDRAAQAALDCGATVFVELSSHPALLHAVAERAPDSAVLVGTGHRDTPVVDQLSANLAAVAVADPTYRWRAPEAAGDPAPGLPHFPNAPMRATALWAGREPLDPMPSLTVSAETWVPVQDFAAAPATPRSVAVLPLGRPSALSEVLRAGLAAQSAAVEVAPAEAEVLVLVAPDVEVPDAAAAAATLAGLVDAGLLSFVDEMGPGCRQVWLITTAGEQIAATEPVPSLLTAALAAAYRSIGLDHPDRAFHHLDVPVPPQQVRPAEATHVLETVLAGSGSLALRWGQGHPQRFRRELGLLTGSTLHAPGWPLDTGLLDNVVITGAAGAIGTHYARYLAERGARRIVMVSRRGAAAALVAELGTRFGTEVVSVACDLTDEGQVRAAAAEFGGDGATVVVHAAGAAGFGATTPVDAAAFQHSLGAKVIGLVRLLEHWPLRADCRILLCSSMSAVWGGQGHAAYSAANRMLEVMAAGLRATGRHCIAVRWGLWPAGGIVDADEIARIERSGLRQLAPELAIAASLRDYSVDPMVLAADPDRLRLFLSSLDHAHPEPDAADTPDTGAGTAAVVRAHLAAVLSVPQPDALDLTSSLFDLGVDSLLALDLRKRLKRSIGRTVPLARLLGGITGTELVSDLDADRDANLDPTSNATP</sequence>
<evidence type="ECO:0000256" key="2">
    <source>
        <dbReference type="ARBA" id="ARBA00022553"/>
    </source>
</evidence>
<evidence type="ECO:0000256" key="3">
    <source>
        <dbReference type="ARBA" id="ARBA00022679"/>
    </source>
</evidence>
<evidence type="ECO:0000256" key="4">
    <source>
        <dbReference type="ARBA" id="ARBA00022857"/>
    </source>
</evidence>
<dbReference type="PANTHER" id="PTHR43775:SF37">
    <property type="entry name" value="SI:DKEY-61P9.11"/>
    <property type="match status" value="1"/>
</dbReference>
<dbReference type="InterPro" id="IPR001227">
    <property type="entry name" value="Ac_transferase_dom_sf"/>
</dbReference>
<dbReference type="Gene3D" id="3.40.50.720">
    <property type="entry name" value="NAD(P)-binding Rossmann-like Domain"/>
    <property type="match status" value="1"/>
</dbReference>
<keyword evidence="1" id="KW-0596">Phosphopantetheine</keyword>
<dbReference type="PANTHER" id="PTHR43775">
    <property type="entry name" value="FATTY ACID SYNTHASE"/>
    <property type="match status" value="1"/>
</dbReference>
<dbReference type="Gene3D" id="1.10.1200.10">
    <property type="entry name" value="ACP-like"/>
    <property type="match status" value="1"/>
</dbReference>
<dbReference type="NCBIfam" id="NF037940">
    <property type="entry name" value="PKS_MbtD"/>
    <property type="match status" value="1"/>
</dbReference>
<dbReference type="EMBL" id="OY726397">
    <property type="protein sequence ID" value="CAJ1500782.1"/>
    <property type="molecule type" value="Genomic_DNA"/>
</dbReference>
<feature type="domain" description="Carrier" evidence="6">
    <location>
        <begin position="912"/>
        <end position="987"/>
    </location>
</feature>
<dbReference type="InterPro" id="IPR006162">
    <property type="entry name" value="Ppantetheine_attach_site"/>
</dbReference>
<protein>
    <submittedName>
        <fullName evidence="7">Mycobactin polyketide synthase MbtD</fullName>
    </submittedName>
</protein>